<accession>R1AR93</accession>
<protein>
    <recommendedName>
        <fullName evidence="3">Polymerase nucleotidyl transferase domain-containing protein</fullName>
    </recommendedName>
</protein>
<dbReference type="InterPro" id="IPR043519">
    <property type="entry name" value="NT_sf"/>
</dbReference>
<evidence type="ECO:0000313" key="2">
    <source>
        <dbReference type="Proteomes" id="UP000013378"/>
    </source>
</evidence>
<dbReference type="Proteomes" id="UP000013378">
    <property type="component" value="Unassembled WGS sequence"/>
</dbReference>
<evidence type="ECO:0000313" key="1">
    <source>
        <dbReference type="EMBL" id="EOC99677.1"/>
    </source>
</evidence>
<dbReference type="eggNOG" id="ENOG5033XHS">
    <property type="taxonomic scope" value="Bacteria"/>
</dbReference>
<dbReference type="RefSeq" id="WP_006316510.1">
    <property type="nucleotide sequence ID" value="NZ_ARZA01000256.1"/>
</dbReference>
<keyword evidence="2" id="KW-1185">Reference proteome</keyword>
<name>R1AR93_9FIRM</name>
<evidence type="ECO:0008006" key="3">
    <source>
        <dbReference type="Google" id="ProtNLM"/>
    </source>
</evidence>
<dbReference type="SUPFAM" id="SSF81301">
    <property type="entry name" value="Nucleotidyltransferase"/>
    <property type="match status" value="1"/>
</dbReference>
<gene>
    <name evidence="1" type="ORF">L21TH_2320</name>
</gene>
<organism evidence="1 2">
    <name type="scientific">Caldisalinibacter kiritimatiensis</name>
    <dbReference type="NCBI Taxonomy" id="1304284"/>
    <lineage>
        <taxon>Bacteria</taxon>
        <taxon>Bacillati</taxon>
        <taxon>Bacillota</taxon>
        <taxon>Tissierellia</taxon>
        <taxon>Tissierellales</taxon>
        <taxon>Thermohalobacteraceae</taxon>
        <taxon>Caldisalinibacter</taxon>
    </lineage>
</organism>
<dbReference type="EMBL" id="ARZA01000256">
    <property type="protein sequence ID" value="EOC99677.1"/>
    <property type="molecule type" value="Genomic_DNA"/>
</dbReference>
<reference evidence="1 2" key="1">
    <citation type="journal article" date="2015" name="Geomicrobiol. J.">
        <title>Caldisalinibacter kiritimatiensis gen. nov., sp. nov., a moderately thermohalophilic thiosulfate-reducing bacterium from a hypersaline microbial mat.</title>
        <authorList>
            <person name="Ben Hania W."/>
            <person name="Joseph M."/>
            <person name="Fiebig A."/>
            <person name="Bunk B."/>
            <person name="Klenk H.-P."/>
            <person name="Fardeau M.-L."/>
            <person name="Spring S."/>
        </authorList>
    </citation>
    <scope>NUCLEOTIDE SEQUENCE [LARGE SCALE GENOMIC DNA]</scope>
    <source>
        <strain evidence="1 2">L21-TH-D2</strain>
    </source>
</reference>
<dbReference type="OrthoDB" id="1953910at2"/>
<comment type="caution">
    <text evidence="1">The sequence shown here is derived from an EMBL/GenBank/DDBJ whole genome shotgun (WGS) entry which is preliminary data.</text>
</comment>
<proteinExistence type="predicted"/>
<dbReference type="Gene3D" id="3.30.460.10">
    <property type="entry name" value="Beta Polymerase, domain 2"/>
    <property type="match status" value="1"/>
</dbReference>
<dbReference type="AlphaFoldDB" id="R1AR93"/>
<dbReference type="STRING" id="1304284.L21TH_2320"/>
<sequence>MDGIIKISEKIKNRLPKTYEILKDSNLTVHPYVYKVILTGSRGLAGNYRPDSDIDLSLLVDIKKIKSNGKEEVILKEVLDTTMRKWKGKVELDTAAVFDINNCNLKCLNYEESDVKDYCSKGTDCIGLYKLQKEFSGYVSNIGIDIKWIYPLISVWERKE</sequence>